<sequence length="652" mass="70399">MADESSRKARLQLLGRFGLFGSGGQEVPVSAKKNRALLAALALAPNGSLMREDLAALLWGDRAEAQARRSLRQALTVLRKEVAQCGVKVDPSGDKVRIDLGSIVVDAVLVRQAAATADPELVRLAAESGDGTLLADLGLHGASIDDWLAAERRRHTGAMLTVLELCSATQTGAARVELLERLVALDPLREASHRALMQALADAGETALALKQYDACRARLDDDLSVAPAQETRALRARIARGAVSPAPASTAKDVRPSIALLPFANRNGDAQTGVLCDAFTDAIIAGLARFRDLRVTAAESSFAYRGRSIAVPEAARAFGVHFILEGSVLRLDGLIRVTAALADGGDGAALWTQTFDRRDGDLSSVLDGITGQIVAQLASAYGGGLAREWRRLSFHAEEKDLRAYDHFQRGLAAYNTFTPGSTAQARKEFNAALALRPGYGKPLAKVAWSHITDITAGWSRDVDADLAAAHRFAMEAIASEDGESWGYWALAGWHMTRLEHDQAIAACKKALALNPNDADVWTDYGYFLNFAGRHDEALKSVAHAMTLNPHYLEWWLMERGQFHFDAHNYEEAVADLTSLELMASSFVETYLAAALAALGRNLEAKASVRRLLAFAPSETVASATEPMRAPYARDKDRDHLAHWLRIAGLPD</sequence>
<dbReference type="Proteomes" id="UP001652542">
    <property type="component" value="Unassembled WGS sequence"/>
</dbReference>
<keyword evidence="7" id="KW-1185">Reference proteome</keyword>
<dbReference type="InterPro" id="IPR019734">
    <property type="entry name" value="TPR_rpt"/>
</dbReference>
<proteinExistence type="inferred from homology"/>
<feature type="domain" description="Bacterial transcriptional activator" evidence="5">
    <location>
        <begin position="105"/>
        <end position="240"/>
    </location>
</feature>
<evidence type="ECO:0000256" key="1">
    <source>
        <dbReference type="ARBA" id="ARBA00005820"/>
    </source>
</evidence>
<feature type="domain" description="OmpR/PhoB-type" evidence="4">
    <location>
        <begin position="24"/>
        <end position="98"/>
    </location>
</feature>
<evidence type="ECO:0000256" key="3">
    <source>
        <dbReference type="PROSITE-ProRule" id="PRU00339"/>
    </source>
</evidence>
<dbReference type="Gene3D" id="1.10.10.10">
    <property type="entry name" value="Winged helix-like DNA-binding domain superfamily/Winged helix DNA-binding domain"/>
    <property type="match status" value="1"/>
</dbReference>
<keyword evidence="2" id="KW-0238">DNA-binding</keyword>
<evidence type="ECO:0000313" key="7">
    <source>
        <dbReference type="Proteomes" id="UP001652542"/>
    </source>
</evidence>
<evidence type="ECO:0000313" key="6">
    <source>
        <dbReference type="EMBL" id="MCV2869599.1"/>
    </source>
</evidence>
<comment type="caution">
    <text evidence="6">The sequence shown here is derived from an EMBL/GenBank/DDBJ whole genome shotgun (WGS) entry which is preliminary data.</text>
</comment>
<comment type="similarity">
    <text evidence="1">Belongs to the AfsR/DnrI/RedD regulatory family.</text>
</comment>
<evidence type="ECO:0000256" key="2">
    <source>
        <dbReference type="ARBA" id="ARBA00023125"/>
    </source>
</evidence>
<protein>
    <submittedName>
        <fullName evidence="6">Tetratricopeptide repeat protein</fullName>
    </submittedName>
</protein>
<name>A0ABT2ZES8_9RHOB</name>
<reference evidence="6 7" key="1">
    <citation type="submission" date="2022-10" db="EMBL/GenBank/DDBJ databases">
        <title>Defluviimonas sp. nov., isolated from ocean surface water.</title>
        <authorList>
            <person name="He W."/>
            <person name="Wang L."/>
            <person name="Zhang D.-F."/>
        </authorList>
    </citation>
    <scope>NUCLEOTIDE SEQUENCE [LARGE SCALE GENOMIC DNA]</scope>
    <source>
        <strain evidence="6 7">WL0002</strain>
    </source>
</reference>
<dbReference type="SMART" id="SM00028">
    <property type="entry name" value="TPR"/>
    <property type="match status" value="4"/>
</dbReference>
<dbReference type="Pfam" id="PF03704">
    <property type="entry name" value="BTAD"/>
    <property type="match status" value="1"/>
</dbReference>
<dbReference type="PANTHER" id="PTHR35807">
    <property type="entry name" value="TRANSCRIPTIONAL REGULATOR REDD-RELATED"/>
    <property type="match status" value="1"/>
</dbReference>
<dbReference type="Gene3D" id="1.25.40.10">
    <property type="entry name" value="Tetratricopeptide repeat domain"/>
    <property type="match status" value="2"/>
</dbReference>
<dbReference type="SUPFAM" id="SSF48452">
    <property type="entry name" value="TPR-like"/>
    <property type="match status" value="2"/>
</dbReference>
<accession>A0ABT2ZES8</accession>
<dbReference type="Pfam" id="PF13431">
    <property type="entry name" value="TPR_17"/>
    <property type="match status" value="1"/>
</dbReference>
<dbReference type="RefSeq" id="WP_263735248.1">
    <property type="nucleotide sequence ID" value="NZ_JAOWKY010000003.1"/>
</dbReference>
<evidence type="ECO:0000259" key="4">
    <source>
        <dbReference type="SMART" id="SM00862"/>
    </source>
</evidence>
<keyword evidence="3" id="KW-0802">TPR repeat</keyword>
<dbReference type="SMART" id="SM01043">
    <property type="entry name" value="BTAD"/>
    <property type="match status" value="1"/>
</dbReference>
<dbReference type="InterPro" id="IPR001867">
    <property type="entry name" value="OmpR/PhoB-type_DNA-bd"/>
</dbReference>
<dbReference type="InterPro" id="IPR011990">
    <property type="entry name" value="TPR-like_helical_dom_sf"/>
</dbReference>
<dbReference type="SMART" id="SM00862">
    <property type="entry name" value="Trans_reg_C"/>
    <property type="match status" value="1"/>
</dbReference>
<dbReference type="InterPro" id="IPR005158">
    <property type="entry name" value="BTAD"/>
</dbReference>
<dbReference type="PROSITE" id="PS50005">
    <property type="entry name" value="TPR"/>
    <property type="match status" value="1"/>
</dbReference>
<dbReference type="InterPro" id="IPR036388">
    <property type="entry name" value="WH-like_DNA-bd_sf"/>
</dbReference>
<organism evidence="6 7">
    <name type="scientific">Albidovulum marisflavi</name>
    <dbReference type="NCBI Taxonomy" id="2984159"/>
    <lineage>
        <taxon>Bacteria</taxon>
        <taxon>Pseudomonadati</taxon>
        <taxon>Pseudomonadota</taxon>
        <taxon>Alphaproteobacteria</taxon>
        <taxon>Rhodobacterales</taxon>
        <taxon>Paracoccaceae</taxon>
        <taxon>Albidovulum</taxon>
    </lineage>
</organism>
<dbReference type="InterPro" id="IPR051677">
    <property type="entry name" value="AfsR-DnrI-RedD_regulator"/>
</dbReference>
<feature type="repeat" description="TPR" evidence="3">
    <location>
        <begin position="519"/>
        <end position="552"/>
    </location>
</feature>
<dbReference type="EMBL" id="JAOWKY010000003">
    <property type="protein sequence ID" value="MCV2869599.1"/>
    <property type="molecule type" value="Genomic_DNA"/>
</dbReference>
<evidence type="ECO:0000259" key="5">
    <source>
        <dbReference type="SMART" id="SM01043"/>
    </source>
</evidence>
<gene>
    <name evidence="6" type="ORF">OEW28_13270</name>
</gene>